<feature type="region of interest" description="Disordered" evidence="1">
    <location>
        <begin position="279"/>
        <end position="307"/>
    </location>
</feature>
<gene>
    <name evidence="2" type="primary">Hypp3863</name>
    <name evidence="2" type="ORF">BLAG_LOCUS21330</name>
</gene>
<dbReference type="PANTHER" id="PTHR21082:SF4">
    <property type="entry name" value="PROTEIN INTURNED"/>
    <property type="match status" value="1"/>
</dbReference>
<evidence type="ECO:0000256" key="1">
    <source>
        <dbReference type="SAM" id="MobiDB-lite"/>
    </source>
</evidence>
<evidence type="ECO:0000313" key="3">
    <source>
        <dbReference type="Proteomes" id="UP000838412"/>
    </source>
</evidence>
<accession>A0A8K0A5G7</accession>
<keyword evidence="3" id="KW-1185">Reference proteome</keyword>
<feature type="region of interest" description="Disordered" evidence="1">
    <location>
        <begin position="1"/>
        <end position="28"/>
    </location>
</feature>
<dbReference type="InterPro" id="IPR039151">
    <property type="entry name" value="INTU"/>
</dbReference>
<dbReference type="GO" id="GO:0005929">
    <property type="term" value="C:cilium"/>
    <property type="evidence" value="ECO:0007669"/>
    <property type="project" value="TreeGrafter"/>
</dbReference>
<reference evidence="2" key="1">
    <citation type="submission" date="2022-01" db="EMBL/GenBank/DDBJ databases">
        <authorList>
            <person name="Braso-Vives M."/>
        </authorList>
    </citation>
    <scope>NUCLEOTIDE SEQUENCE</scope>
</reference>
<dbReference type="GO" id="GO:0005737">
    <property type="term" value="C:cytoplasm"/>
    <property type="evidence" value="ECO:0007669"/>
    <property type="project" value="TreeGrafter"/>
</dbReference>
<dbReference type="GO" id="GO:0001736">
    <property type="term" value="P:establishment of planar polarity"/>
    <property type="evidence" value="ECO:0007669"/>
    <property type="project" value="InterPro"/>
</dbReference>
<feature type="compositionally biased region" description="Polar residues" evidence="1">
    <location>
        <begin position="292"/>
        <end position="307"/>
    </location>
</feature>
<dbReference type="AlphaFoldDB" id="A0A8K0A5G7"/>
<feature type="compositionally biased region" description="Basic and acidic residues" evidence="1">
    <location>
        <begin position="86"/>
        <end position="103"/>
    </location>
</feature>
<evidence type="ECO:0000313" key="2">
    <source>
        <dbReference type="EMBL" id="CAH1268377.1"/>
    </source>
</evidence>
<feature type="region of interest" description="Disordered" evidence="1">
    <location>
        <begin position="75"/>
        <end position="103"/>
    </location>
</feature>
<protein>
    <submittedName>
        <fullName evidence="2">Hypp3863 protein</fullName>
    </submittedName>
</protein>
<dbReference type="SUPFAM" id="SSF50156">
    <property type="entry name" value="PDZ domain-like"/>
    <property type="match status" value="1"/>
</dbReference>
<sequence length="322" mass="36227">MVESSAVVQPPLRGTSGPPPDWLSGRRGLFSEDSPLPRLFFPARSSMAEFDSIRMILAKCNVQSEWTKHVRPDGSLFYLEPEPNPDPDRRSGTVGHKTDLDKRRRDSGIEDDLMREKRKSSKILKCVLRTLLRKRNGVKGQYTNGLNGEKTMNAVTNRAELQKFHVRLKVDPRGGGNLFDGVFPIEKLTRVDWLLEDRSDNHHCSGRRIFVEDLPEYGALTRLSNLRRGDCISALNDISVTRGNLSSLLAAIAQPMEVILTIERSQKASLRMRNAVHQLDSVPESSKDETHAQQSGSLFSSKWSNVNPRGRDGKAEMLIIKD</sequence>
<dbReference type="GO" id="GO:0060271">
    <property type="term" value="P:cilium assembly"/>
    <property type="evidence" value="ECO:0007669"/>
    <property type="project" value="InterPro"/>
</dbReference>
<dbReference type="InterPro" id="IPR036034">
    <property type="entry name" value="PDZ_sf"/>
</dbReference>
<dbReference type="GO" id="GO:0007399">
    <property type="term" value="P:nervous system development"/>
    <property type="evidence" value="ECO:0007669"/>
    <property type="project" value="TreeGrafter"/>
</dbReference>
<dbReference type="PANTHER" id="PTHR21082">
    <property type="entry name" value="PROTEIN INTURNED"/>
    <property type="match status" value="1"/>
</dbReference>
<dbReference type="OrthoDB" id="10363938at2759"/>
<dbReference type="EMBL" id="OV696691">
    <property type="protein sequence ID" value="CAH1268377.1"/>
    <property type="molecule type" value="Genomic_DNA"/>
</dbReference>
<proteinExistence type="predicted"/>
<name>A0A8K0A5G7_BRALA</name>
<dbReference type="Proteomes" id="UP000838412">
    <property type="component" value="Chromosome 6"/>
</dbReference>
<organism evidence="2 3">
    <name type="scientific">Branchiostoma lanceolatum</name>
    <name type="common">Common lancelet</name>
    <name type="synonym">Amphioxus lanceolatum</name>
    <dbReference type="NCBI Taxonomy" id="7740"/>
    <lineage>
        <taxon>Eukaryota</taxon>
        <taxon>Metazoa</taxon>
        <taxon>Chordata</taxon>
        <taxon>Cephalochordata</taxon>
        <taxon>Leptocardii</taxon>
        <taxon>Amphioxiformes</taxon>
        <taxon>Branchiostomatidae</taxon>
        <taxon>Branchiostoma</taxon>
    </lineage>
</organism>